<keyword evidence="4" id="KW-1185">Reference proteome</keyword>
<proteinExistence type="predicted"/>
<dbReference type="SMART" id="SM00205">
    <property type="entry name" value="THN"/>
    <property type="match status" value="1"/>
</dbReference>
<dbReference type="InterPro" id="IPR037176">
    <property type="entry name" value="Osmotin/thaumatin-like_sf"/>
</dbReference>
<dbReference type="AlphaFoldDB" id="A0A835E1U9"/>
<dbReference type="PRINTS" id="PR00347">
    <property type="entry name" value="THAUMATIN"/>
</dbReference>
<keyword evidence="2" id="KW-0732">Signal</keyword>
<dbReference type="PANTHER" id="PTHR31048">
    <property type="entry name" value="OS03G0233200 PROTEIN"/>
    <property type="match status" value="1"/>
</dbReference>
<dbReference type="InterPro" id="IPR001938">
    <property type="entry name" value="Thaumatin"/>
</dbReference>
<accession>A0A835E1U9</accession>
<name>A0A835E1U9_9POAL</name>
<evidence type="ECO:0000313" key="4">
    <source>
        <dbReference type="Proteomes" id="UP000636709"/>
    </source>
</evidence>
<dbReference type="Gene3D" id="2.60.110.10">
    <property type="entry name" value="Thaumatin"/>
    <property type="match status" value="1"/>
</dbReference>
<organism evidence="3 4">
    <name type="scientific">Digitaria exilis</name>
    <dbReference type="NCBI Taxonomy" id="1010633"/>
    <lineage>
        <taxon>Eukaryota</taxon>
        <taxon>Viridiplantae</taxon>
        <taxon>Streptophyta</taxon>
        <taxon>Embryophyta</taxon>
        <taxon>Tracheophyta</taxon>
        <taxon>Spermatophyta</taxon>
        <taxon>Magnoliopsida</taxon>
        <taxon>Liliopsida</taxon>
        <taxon>Poales</taxon>
        <taxon>Poaceae</taxon>
        <taxon>PACMAD clade</taxon>
        <taxon>Panicoideae</taxon>
        <taxon>Panicodae</taxon>
        <taxon>Paniceae</taxon>
        <taxon>Anthephorinae</taxon>
        <taxon>Digitaria</taxon>
    </lineage>
</organism>
<dbReference type="Proteomes" id="UP000636709">
    <property type="component" value="Unassembled WGS sequence"/>
</dbReference>
<evidence type="ECO:0000256" key="2">
    <source>
        <dbReference type="SAM" id="SignalP"/>
    </source>
</evidence>
<dbReference type="Pfam" id="PF00314">
    <property type="entry name" value="Thaumatin"/>
    <property type="match status" value="1"/>
</dbReference>
<feature type="signal peptide" evidence="2">
    <location>
        <begin position="1"/>
        <end position="25"/>
    </location>
</feature>
<reference evidence="3" key="1">
    <citation type="submission" date="2020-07" db="EMBL/GenBank/DDBJ databases">
        <title>Genome sequence and genetic diversity analysis of an under-domesticated orphan crop, white fonio (Digitaria exilis).</title>
        <authorList>
            <person name="Bennetzen J.L."/>
            <person name="Chen S."/>
            <person name="Ma X."/>
            <person name="Wang X."/>
            <person name="Yssel A.E.J."/>
            <person name="Chaluvadi S.R."/>
            <person name="Johnson M."/>
            <person name="Gangashetty P."/>
            <person name="Hamidou F."/>
            <person name="Sanogo M.D."/>
            <person name="Zwaenepoel A."/>
            <person name="Wallace J."/>
            <person name="Van De Peer Y."/>
            <person name="Van Deynze A."/>
        </authorList>
    </citation>
    <scope>NUCLEOTIDE SEQUENCE</scope>
    <source>
        <tissue evidence="3">Leaves</tissue>
    </source>
</reference>
<dbReference type="OrthoDB" id="430315at2759"/>
<dbReference type="CDD" id="cd09217">
    <property type="entry name" value="TLP-P"/>
    <property type="match status" value="1"/>
</dbReference>
<evidence type="ECO:0008006" key="5">
    <source>
        <dbReference type="Google" id="ProtNLM"/>
    </source>
</evidence>
<evidence type="ECO:0000256" key="1">
    <source>
        <dbReference type="SAM" id="MobiDB-lite"/>
    </source>
</evidence>
<sequence>MASRAAISSVLFILAAAFAATGVRAATFTITNNCGYTIWPAGIPVGGGVQLDQGQTWTVDVPAGTSGRFWGRTGCSFNGGSGHCDSADCAGQLSCTVSGQTPATLAEYTIGGAQDFYDISLVDGFNQPMDFSCSTGVNLHCGGPGCPDAYLFPTDDTKTHACSGNSNYQRSCMASAPSASTQGGGRAPAAVPKAKTEPEKRRGAQFVGNEARLGDEEGRFGVDSSPRACPCLRAHCNPRPWAASIRPGEQGSALPGRELQAEETQHLAPFFARPSFCRGSLSALVEDWRLGSWRRLPCSLAGGPLSLSLVLAGRWIGYCAAVGRYPGGL</sequence>
<protein>
    <recommendedName>
        <fullName evidence="5">Thaumatin-like protein</fullName>
    </recommendedName>
</protein>
<feature type="chain" id="PRO_5032408484" description="Thaumatin-like protein" evidence="2">
    <location>
        <begin position="26"/>
        <end position="329"/>
    </location>
</feature>
<dbReference type="SUPFAM" id="SSF49870">
    <property type="entry name" value="Osmotin, thaumatin-like protein"/>
    <property type="match status" value="1"/>
</dbReference>
<dbReference type="PROSITE" id="PS51367">
    <property type="entry name" value="THAUMATIN_2"/>
    <property type="match status" value="1"/>
</dbReference>
<gene>
    <name evidence="3" type="ORF">HU200_060926</name>
</gene>
<feature type="region of interest" description="Disordered" evidence="1">
    <location>
        <begin position="174"/>
        <end position="202"/>
    </location>
</feature>
<comment type="caution">
    <text evidence="3">The sequence shown here is derived from an EMBL/GenBank/DDBJ whole genome shotgun (WGS) entry which is preliminary data.</text>
</comment>
<dbReference type="EMBL" id="JACEFO010002582">
    <property type="protein sequence ID" value="KAF8655766.1"/>
    <property type="molecule type" value="Genomic_DNA"/>
</dbReference>
<evidence type="ECO:0000313" key="3">
    <source>
        <dbReference type="EMBL" id="KAF8655766.1"/>
    </source>
</evidence>